<name>A0A833R7T6_9POAL</name>
<evidence type="ECO:0000313" key="7">
    <source>
        <dbReference type="EMBL" id="KAF3330829.1"/>
    </source>
</evidence>
<sequence length="309" mass="34261">MNDLMTDSFVGAANQKNQDLESGSSNGSTDPGASIHLFFSEAEAVKQEMISIEGLLAQLNRENEARKSELSREALRSLSARINDDMVKTVRKARGVRARLESMDRRVDPKDLARVSFVRGLSTKLREILGEFQGLRQRMVEENREAVARCYFTLTGEKPSEEVIEGIISSGSHTPELLVKKAIAGGDQAIASVVEDMEDRQESAREVERSLLELQQLFLDMSVLVEAQGKQIEKIEQQVDSAGQDVNAAKLALEEAKVHQTSTRRTWLWILLVVLVLIVLAVVAGIVWYNLSNKGSGLQSAVGFILEFF</sequence>
<evidence type="ECO:0000313" key="8">
    <source>
        <dbReference type="Proteomes" id="UP000623129"/>
    </source>
</evidence>
<keyword evidence="2" id="KW-0653">Protein transport</keyword>
<proteinExistence type="inferred from homology"/>
<dbReference type="Proteomes" id="UP000623129">
    <property type="component" value="Unassembled WGS sequence"/>
</dbReference>
<dbReference type="GO" id="GO:0006906">
    <property type="term" value="P:vesicle fusion"/>
    <property type="evidence" value="ECO:0007669"/>
    <property type="project" value="TreeGrafter"/>
</dbReference>
<dbReference type="GO" id="GO:0048278">
    <property type="term" value="P:vesicle docking"/>
    <property type="evidence" value="ECO:0007669"/>
    <property type="project" value="TreeGrafter"/>
</dbReference>
<dbReference type="Gene3D" id="1.20.58.70">
    <property type="match status" value="1"/>
</dbReference>
<evidence type="ECO:0000256" key="2">
    <source>
        <dbReference type="ARBA" id="ARBA00022927"/>
    </source>
</evidence>
<reference evidence="7" key="1">
    <citation type="submission" date="2020-01" db="EMBL/GenBank/DDBJ databases">
        <title>Genome sequence of Kobresia littledalei, the first chromosome-level genome in the family Cyperaceae.</title>
        <authorList>
            <person name="Qu G."/>
        </authorList>
    </citation>
    <scope>NUCLEOTIDE SEQUENCE</scope>
    <source>
        <strain evidence="7">C.B.Clarke</strain>
        <tissue evidence="7">Leaf</tissue>
    </source>
</reference>
<keyword evidence="5" id="KW-0472">Membrane</keyword>
<evidence type="ECO:0000256" key="5">
    <source>
        <dbReference type="SAM" id="Phobius"/>
    </source>
</evidence>
<dbReference type="InterPro" id="IPR010989">
    <property type="entry name" value="SNARE"/>
</dbReference>
<feature type="domain" description="T-SNARE coiled-coil homology" evidence="6">
    <location>
        <begin position="194"/>
        <end position="256"/>
    </location>
</feature>
<keyword evidence="8" id="KW-1185">Reference proteome</keyword>
<dbReference type="GO" id="GO:0005886">
    <property type="term" value="C:plasma membrane"/>
    <property type="evidence" value="ECO:0007669"/>
    <property type="project" value="TreeGrafter"/>
</dbReference>
<protein>
    <submittedName>
        <fullName evidence="7">Putative Syntaxin</fullName>
    </submittedName>
</protein>
<evidence type="ECO:0000259" key="6">
    <source>
        <dbReference type="PROSITE" id="PS50192"/>
    </source>
</evidence>
<dbReference type="GO" id="GO:0031201">
    <property type="term" value="C:SNARE complex"/>
    <property type="evidence" value="ECO:0007669"/>
    <property type="project" value="TreeGrafter"/>
</dbReference>
<dbReference type="SUPFAM" id="SSF47661">
    <property type="entry name" value="t-snare proteins"/>
    <property type="match status" value="1"/>
</dbReference>
<dbReference type="CDD" id="cd15848">
    <property type="entry name" value="SNARE_syntaxin1-like"/>
    <property type="match status" value="1"/>
</dbReference>
<dbReference type="PANTHER" id="PTHR19957:SF251">
    <property type="entry name" value="SYNTAXIN-RELATED PROTEIN KNOLLE"/>
    <property type="match status" value="1"/>
</dbReference>
<dbReference type="EMBL" id="SWLB01000013">
    <property type="protein sequence ID" value="KAF3330829.1"/>
    <property type="molecule type" value="Genomic_DNA"/>
</dbReference>
<dbReference type="Gene3D" id="1.20.5.110">
    <property type="match status" value="1"/>
</dbReference>
<dbReference type="GO" id="GO:0012505">
    <property type="term" value="C:endomembrane system"/>
    <property type="evidence" value="ECO:0007669"/>
    <property type="project" value="TreeGrafter"/>
</dbReference>
<dbReference type="GO" id="GO:0000149">
    <property type="term" value="F:SNARE binding"/>
    <property type="evidence" value="ECO:0007669"/>
    <property type="project" value="TreeGrafter"/>
</dbReference>
<feature type="transmembrane region" description="Helical" evidence="5">
    <location>
        <begin position="267"/>
        <end position="291"/>
    </location>
</feature>
<dbReference type="InterPro" id="IPR006012">
    <property type="entry name" value="Syntaxin/epimorphin_CS"/>
</dbReference>
<dbReference type="GO" id="GO:0005484">
    <property type="term" value="F:SNAP receptor activity"/>
    <property type="evidence" value="ECO:0007669"/>
    <property type="project" value="InterPro"/>
</dbReference>
<dbReference type="InterPro" id="IPR006011">
    <property type="entry name" value="Syntaxin_N"/>
</dbReference>
<evidence type="ECO:0000256" key="3">
    <source>
        <dbReference type="RuleBase" id="RU003858"/>
    </source>
</evidence>
<evidence type="ECO:0000256" key="4">
    <source>
        <dbReference type="SAM" id="Coils"/>
    </source>
</evidence>
<dbReference type="OrthoDB" id="665940at2759"/>
<dbReference type="SMART" id="SM00503">
    <property type="entry name" value="SynN"/>
    <property type="match status" value="1"/>
</dbReference>
<dbReference type="InterPro" id="IPR045242">
    <property type="entry name" value="Syntaxin"/>
</dbReference>
<dbReference type="PROSITE" id="PS50192">
    <property type="entry name" value="T_SNARE"/>
    <property type="match status" value="1"/>
</dbReference>
<comment type="similarity">
    <text evidence="1 3">Belongs to the syntaxin family.</text>
</comment>
<dbReference type="PANTHER" id="PTHR19957">
    <property type="entry name" value="SYNTAXIN"/>
    <property type="match status" value="1"/>
</dbReference>
<dbReference type="SMART" id="SM00397">
    <property type="entry name" value="t_SNARE"/>
    <property type="match status" value="1"/>
</dbReference>
<organism evidence="7 8">
    <name type="scientific">Carex littledalei</name>
    <dbReference type="NCBI Taxonomy" id="544730"/>
    <lineage>
        <taxon>Eukaryota</taxon>
        <taxon>Viridiplantae</taxon>
        <taxon>Streptophyta</taxon>
        <taxon>Embryophyta</taxon>
        <taxon>Tracheophyta</taxon>
        <taxon>Spermatophyta</taxon>
        <taxon>Magnoliopsida</taxon>
        <taxon>Liliopsida</taxon>
        <taxon>Poales</taxon>
        <taxon>Cyperaceae</taxon>
        <taxon>Cyperoideae</taxon>
        <taxon>Cariceae</taxon>
        <taxon>Carex</taxon>
        <taxon>Carex subgen. Euthyceras</taxon>
    </lineage>
</organism>
<keyword evidence="2" id="KW-0813">Transport</keyword>
<gene>
    <name evidence="7" type="ORF">FCM35_KLT04183</name>
</gene>
<dbReference type="InterPro" id="IPR000727">
    <property type="entry name" value="T_SNARE_dom"/>
</dbReference>
<dbReference type="Pfam" id="PF00804">
    <property type="entry name" value="Syntaxin"/>
    <property type="match status" value="1"/>
</dbReference>
<evidence type="ECO:0000256" key="1">
    <source>
        <dbReference type="ARBA" id="ARBA00009063"/>
    </source>
</evidence>
<dbReference type="GO" id="GO:0006886">
    <property type="term" value="P:intracellular protein transport"/>
    <property type="evidence" value="ECO:0007669"/>
    <property type="project" value="InterPro"/>
</dbReference>
<keyword evidence="5" id="KW-0812">Transmembrane</keyword>
<accession>A0A833R7T6</accession>
<dbReference type="GO" id="GO:0006887">
    <property type="term" value="P:exocytosis"/>
    <property type="evidence" value="ECO:0007669"/>
    <property type="project" value="TreeGrafter"/>
</dbReference>
<keyword evidence="5" id="KW-1133">Transmembrane helix</keyword>
<dbReference type="PROSITE" id="PS00914">
    <property type="entry name" value="SYNTAXIN"/>
    <property type="match status" value="1"/>
</dbReference>
<feature type="coiled-coil region" evidence="4">
    <location>
        <begin position="197"/>
        <end position="252"/>
    </location>
</feature>
<dbReference type="Pfam" id="PF05739">
    <property type="entry name" value="SNARE"/>
    <property type="match status" value="1"/>
</dbReference>
<comment type="caution">
    <text evidence="7">The sequence shown here is derived from an EMBL/GenBank/DDBJ whole genome shotgun (WGS) entry which is preliminary data.</text>
</comment>
<keyword evidence="4" id="KW-0175">Coiled coil</keyword>
<dbReference type="AlphaFoldDB" id="A0A833R7T6"/>